<dbReference type="PANTHER" id="PTHR43735">
    <property type="entry name" value="APOPTOSIS-INDUCING FACTOR 1"/>
    <property type="match status" value="1"/>
</dbReference>
<organism evidence="2 3">
    <name type="scientific">Coleophoma cylindrospora</name>
    <dbReference type="NCBI Taxonomy" id="1849047"/>
    <lineage>
        <taxon>Eukaryota</taxon>
        <taxon>Fungi</taxon>
        <taxon>Dikarya</taxon>
        <taxon>Ascomycota</taxon>
        <taxon>Pezizomycotina</taxon>
        <taxon>Leotiomycetes</taxon>
        <taxon>Helotiales</taxon>
        <taxon>Dermateaceae</taxon>
        <taxon>Coleophoma</taxon>
    </lineage>
</organism>
<name>A0A3D8SFF2_9HELO</name>
<dbReference type="PANTHER" id="PTHR43735:SF24">
    <property type="entry name" value="NUCLEOTIDE-DISULPHIDE OXIDOREDUCTASE AMID-LIKE, PUTATIVE (AFU_ORTHOLOGUE AFUA_1G17180)-RELATED"/>
    <property type="match status" value="1"/>
</dbReference>
<dbReference type="InterPro" id="IPR023753">
    <property type="entry name" value="FAD/NAD-binding_dom"/>
</dbReference>
<dbReference type="InterPro" id="IPR036188">
    <property type="entry name" value="FAD/NAD-bd_sf"/>
</dbReference>
<proteinExistence type="predicted"/>
<dbReference type="OrthoDB" id="202203at2759"/>
<keyword evidence="3" id="KW-1185">Reference proteome</keyword>
<sequence length="416" mass="45078">MASAPAPLRVLVLGGSYAGLGAALNLLDLCNGKPTRFSGVLAEEKKPVIPVQIKVVDERDGYYHIISSPLALASKDFAAKAWQRFADLPAFRDPGISWIQGSAIKVDCERKVATIADRNTGKDFEESYDYLIAATGLRRAWPVVPQTLTKDEYLIEAGNHIDAVRNAKEGVVVIGGGAVGIEMASELKLCEPTQTVTLIHSRERLLSSEPLPDEFKDRSLIALEESGVKVILGQRVTDSEPVETADGTPLLKLTLSNGSQINAGHVIKAISKSVPTSTYLDESLLDTEGYVKVEPSLNFAPGAPNAKYHFAIGDLAKWSGIKRCGGAFHMGNYAAINIHQQLLEKMGEKPNFVALDEYPAMIALAVGKQAVLYGPDDGTTWGRDKMEMMFGEDLGWTICWNYMKLGVDPSESVKGK</sequence>
<comment type="caution">
    <text evidence="2">The sequence shown here is derived from an EMBL/GenBank/DDBJ whole genome shotgun (WGS) entry which is preliminary data.</text>
</comment>
<dbReference type="STRING" id="1849047.A0A3D8SFF2"/>
<evidence type="ECO:0000313" key="2">
    <source>
        <dbReference type="EMBL" id="RDW84854.1"/>
    </source>
</evidence>
<dbReference type="GO" id="GO:0050660">
    <property type="term" value="F:flavin adenine dinucleotide binding"/>
    <property type="evidence" value="ECO:0007669"/>
    <property type="project" value="TreeGrafter"/>
</dbReference>
<dbReference type="Pfam" id="PF07992">
    <property type="entry name" value="Pyr_redox_2"/>
    <property type="match status" value="1"/>
</dbReference>
<dbReference type="GO" id="GO:0005737">
    <property type="term" value="C:cytoplasm"/>
    <property type="evidence" value="ECO:0007669"/>
    <property type="project" value="TreeGrafter"/>
</dbReference>
<dbReference type="AlphaFoldDB" id="A0A3D8SFF2"/>
<dbReference type="PRINTS" id="PR00411">
    <property type="entry name" value="PNDRDTASEI"/>
</dbReference>
<protein>
    <submittedName>
        <fullName evidence="2">FAD protein</fullName>
    </submittedName>
</protein>
<evidence type="ECO:0000259" key="1">
    <source>
        <dbReference type="Pfam" id="PF07992"/>
    </source>
</evidence>
<dbReference type="PRINTS" id="PR00368">
    <property type="entry name" value="FADPNR"/>
</dbReference>
<reference evidence="2 3" key="1">
    <citation type="journal article" date="2018" name="IMA Fungus">
        <title>IMA Genome-F 9: Draft genome sequence of Annulohypoxylon stygium, Aspergillus mulundensis, Berkeleyomyces basicola (syn. Thielaviopsis basicola), Ceratocystis smalleyi, two Cercospora beticola strains, Coleophoma cylindrospora, Fusarium fracticaudum, Phialophora cf. hyalina, and Morchella septimelata.</title>
        <authorList>
            <person name="Wingfield B.D."/>
            <person name="Bills G.F."/>
            <person name="Dong Y."/>
            <person name="Huang W."/>
            <person name="Nel W.J."/>
            <person name="Swalarsk-Parry B.S."/>
            <person name="Vaghefi N."/>
            <person name="Wilken P.M."/>
            <person name="An Z."/>
            <person name="de Beer Z.W."/>
            <person name="De Vos L."/>
            <person name="Chen L."/>
            <person name="Duong T.A."/>
            <person name="Gao Y."/>
            <person name="Hammerbacher A."/>
            <person name="Kikkert J.R."/>
            <person name="Li Y."/>
            <person name="Li H."/>
            <person name="Li K."/>
            <person name="Li Q."/>
            <person name="Liu X."/>
            <person name="Ma X."/>
            <person name="Naidoo K."/>
            <person name="Pethybridge S.J."/>
            <person name="Sun J."/>
            <person name="Steenkamp E.T."/>
            <person name="van der Nest M.A."/>
            <person name="van Wyk S."/>
            <person name="Wingfield M.J."/>
            <person name="Xiong C."/>
            <person name="Yue Q."/>
            <person name="Zhang X."/>
        </authorList>
    </citation>
    <scope>NUCLEOTIDE SEQUENCE [LARGE SCALE GENOMIC DNA]</scope>
    <source>
        <strain evidence="2 3">BP6252</strain>
    </source>
</reference>
<accession>A0A3D8SFF2</accession>
<gene>
    <name evidence="2" type="ORF">BP6252_02444</name>
</gene>
<dbReference type="GO" id="GO:0004174">
    <property type="term" value="F:electron-transferring-flavoprotein dehydrogenase activity"/>
    <property type="evidence" value="ECO:0007669"/>
    <property type="project" value="TreeGrafter"/>
</dbReference>
<dbReference type="SUPFAM" id="SSF51905">
    <property type="entry name" value="FAD/NAD(P)-binding domain"/>
    <property type="match status" value="1"/>
</dbReference>
<dbReference type="Proteomes" id="UP000256645">
    <property type="component" value="Unassembled WGS sequence"/>
</dbReference>
<dbReference type="EMBL" id="PDLM01000002">
    <property type="protein sequence ID" value="RDW84854.1"/>
    <property type="molecule type" value="Genomic_DNA"/>
</dbReference>
<dbReference type="Gene3D" id="3.50.50.60">
    <property type="entry name" value="FAD/NAD(P)-binding domain"/>
    <property type="match status" value="2"/>
</dbReference>
<evidence type="ECO:0000313" key="3">
    <source>
        <dbReference type="Proteomes" id="UP000256645"/>
    </source>
</evidence>
<feature type="domain" description="FAD/NAD(P)-binding" evidence="1">
    <location>
        <begin position="9"/>
        <end position="330"/>
    </location>
</feature>